<sequence>MPRNEEKACPATVLHLSQPVEGGVARVVTDLVRAQTEAGIRAVVACPPGGVLGRDAAAAGAEVVDWPARREPGPGLYGETVRAARLVRRIGPDLVHTHSAKAGLAVRLALRGGVPTVHQPHAWSFDAVGGATARLARRWERLGARWADRVLCVAEDERLRGVRAGVRARWAVVRNGVDVERFRPADEAARARARATLPALAGVPPHAPVAVCVGRLCRQKGQDVLLRAWPAVAARVPGARLVLVGDGPWRRDLGAAAGDRVLFAGAAGDTAPWYAAADAVVLPSRWEGMALVPLEAMACGRPVVVTSVTGAAESLPAGRAADFAVPPEDPAALARALTALLTDPPLRRELGLRSREHVVAAHDVRRTAQRIAELYAEVLAERAAPAGGPLTAPFHLPLHPSTHQSVLPHPDARECTRR</sequence>
<dbReference type="InterPro" id="IPR050194">
    <property type="entry name" value="Glycosyltransferase_grp1"/>
</dbReference>
<dbReference type="Proteomes" id="UP001597365">
    <property type="component" value="Unassembled WGS sequence"/>
</dbReference>
<protein>
    <submittedName>
        <fullName evidence="5">Glycosyltransferase</fullName>
        <ecNumber evidence="5">2.4.-.-</ecNumber>
    </submittedName>
</protein>
<dbReference type="PANTHER" id="PTHR45947:SF3">
    <property type="entry name" value="SULFOQUINOVOSYL TRANSFERASE SQD2"/>
    <property type="match status" value="1"/>
</dbReference>
<dbReference type="EMBL" id="JBHUFU010000007">
    <property type="protein sequence ID" value="MFD1830630.1"/>
    <property type="molecule type" value="Genomic_DNA"/>
</dbReference>
<feature type="region of interest" description="Disordered" evidence="3">
    <location>
        <begin position="391"/>
        <end position="418"/>
    </location>
</feature>
<feature type="domain" description="Glycosyltransferase subfamily 4-like N-terminal" evidence="4">
    <location>
        <begin position="22"/>
        <end position="181"/>
    </location>
</feature>
<evidence type="ECO:0000313" key="6">
    <source>
        <dbReference type="Proteomes" id="UP001597365"/>
    </source>
</evidence>
<keyword evidence="2 5" id="KW-0808">Transferase</keyword>
<proteinExistence type="predicted"/>
<evidence type="ECO:0000256" key="2">
    <source>
        <dbReference type="ARBA" id="ARBA00022679"/>
    </source>
</evidence>
<dbReference type="RefSeq" id="WP_380899756.1">
    <property type="nucleotide sequence ID" value="NZ_JBHUFU010000007.1"/>
</dbReference>
<dbReference type="Pfam" id="PF13692">
    <property type="entry name" value="Glyco_trans_1_4"/>
    <property type="match status" value="1"/>
</dbReference>
<comment type="caution">
    <text evidence="5">The sequence shown here is derived from an EMBL/GenBank/DDBJ whole genome shotgun (WGS) entry which is preliminary data.</text>
</comment>
<dbReference type="SUPFAM" id="SSF53756">
    <property type="entry name" value="UDP-Glycosyltransferase/glycogen phosphorylase"/>
    <property type="match status" value="1"/>
</dbReference>
<dbReference type="InterPro" id="IPR028098">
    <property type="entry name" value="Glyco_trans_4-like_N"/>
</dbReference>
<evidence type="ECO:0000256" key="3">
    <source>
        <dbReference type="SAM" id="MobiDB-lite"/>
    </source>
</evidence>
<evidence type="ECO:0000259" key="4">
    <source>
        <dbReference type="Pfam" id="PF13439"/>
    </source>
</evidence>
<accession>A0ABW4PKL6</accession>
<evidence type="ECO:0000313" key="5">
    <source>
        <dbReference type="EMBL" id="MFD1830630.1"/>
    </source>
</evidence>
<name>A0ABW4PKL6_9ACTN</name>
<dbReference type="PANTHER" id="PTHR45947">
    <property type="entry name" value="SULFOQUINOVOSYL TRANSFERASE SQD2"/>
    <property type="match status" value="1"/>
</dbReference>
<evidence type="ECO:0000256" key="1">
    <source>
        <dbReference type="ARBA" id="ARBA00022676"/>
    </source>
</evidence>
<organism evidence="5 6">
    <name type="scientific">Streptomyces desertarenae</name>
    <dbReference type="NCBI Taxonomy" id="2666184"/>
    <lineage>
        <taxon>Bacteria</taxon>
        <taxon>Bacillati</taxon>
        <taxon>Actinomycetota</taxon>
        <taxon>Actinomycetes</taxon>
        <taxon>Kitasatosporales</taxon>
        <taxon>Streptomycetaceae</taxon>
        <taxon>Streptomyces</taxon>
    </lineage>
</organism>
<reference evidence="6" key="1">
    <citation type="journal article" date="2019" name="Int. J. Syst. Evol. Microbiol.">
        <title>The Global Catalogue of Microorganisms (GCM) 10K type strain sequencing project: providing services to taxonomists for standard genome sequencing and annotation.</title>
        <authorList>
            <consortium name="The Broad Institute Genomics Platform"/>
            <consortium name="The Broad Institute Genome Sequencing Center for Infectious Disease"/>
            <person name="Wu L."/>
            <person name="Ma J."/>
        </authorList>
    </citation>
    <scope>NUCLEOTIDE SEQUENCE [LARGE SCALE GENOMIC DNA]</scope>
    <source>
        <strain evidence="6">CGMCC 4.7455</strain>
    </source>
</reference>
<gene>
    <name evidence="5" type="ORF">ACFSJS_13240</name>
</gene>
<keyword evidence="6" id="KW-1185">Reference proteome</keyword>
<dbReference type="Gene3D" id="3.40.50.2000">
    <property type="entry name" value="Glycogen Phosphorylase B"/>
    <property type="match status" value="2"/>
</dbReference>
<dbReference type="Pfam" id="PF13439">
    <property type="entry name" value="Glyco_transf_4"/>
    <property type="match status" value="1"/>
</dbReference>
<keyword evidence="1 5" id="KW-0328">Glycosyltransferase</keyword>
<dbReference type="EC" id="2.4.-.-" evidence="5"/>
<dbReference type="GO" id="GO:0016757">
    <property type="term" value="F:glycosyltransferase activity"/>
    <property type="evidence" value="ECO:0007669"/>
    <property type="project" value="UniProtKB-KW"/>
</dbReference>